<dbReference type="InterPro" id="IPR052355">
    <property type="entry name" value="CENP-V-like"/>
</dbReference>
<keyword evidence="3" id="KW-0862">Zinc</keyword>
<name>A0A9X4BJN4_9GAMM</name>
<accession>A0A9X4BJN4</accession>
<dbReference type="PROSITE" id="PS51891">
    <property type="entry name" value="CENP_V_GFA"/>
    <property type="match status" value="1"/>
</dbReference>
<comment type="caution">
    <text evidence="5">The sequence shown here is derived from an EMBL/GenBank/DDBJ whole genome shotgun (WGS) entry which is preliminary data.</text>
</comment>
<dbReference type="EMBL" id="JAOVZO020000019">
    <property type="protein sequence ID" value="MDC8014863.1"/>
    <property type="molecule type" value="Genomic_DNA"/>
</dbReference>
<reference evidence="5" key="1">
    <citation type="submission" date="2023-02" db="EMBL/GenBank/DDBJ databases">
        <title>Tahibacter soli sp. nov. isolated from soil.</title>
        <authorList>
            <person name="Baek J.H."/>
            <person name="Lee J.K."/>
            <person name="Choi D.G."/>
            <person name="Jeon C.O."/>
        </authorList>
    </citation>
    <scope>NUCLEOTIDE SEQUENCE</scope>
    <source>
        <strain evidence="5">BL</strain>
    </source>
</reference>
<dbReference type="SUPFAM" id="SSF51316">
    <property type="entry name" value="Mss4-like"/>
    <property type="match status" value="1"/>
</dbReference>
<evidence type="ECO:0000256" key="3">
    <source>
        <dbReference type="ARBA" id="ARBA00022833"/>
    </source>
</evidence>
<proteinExistence type="inferred from homology"/>
<organism evidence="5 6">
    <name type="scientific">Tahibacter soli</name>
    <dbReference type="NCBI Taxonomy" id="2983605"/>
    <lineage>
        <taxon>Bacteria</taxon>
        <taxon>Pseudomonadati</taxon>
        <taxon>Pseudomonadota</taxon>
        <taxon>Gammaproteobacteria</taxon>
        <taxon>Lysobacterales</taxon>
        <taxon>Rhodanobacteraceae</taxon>
        <taxon>Tahibacter</taxon>
    </lineage>
</organism>
<dbReference type="GO" id="GO:0046872">
    <property type="term" value="F:metal ion binding"/>
    <property type="evidence" value="ECO:0007669"/>
    <property type="project" value="UniProtKB-KW"/>
</dbReference>
<keyword evidence="2" id="KW-0479">Metal-binding</keyword>
<keyword evidence="6" id="KW-1185">Reference proteome</keyword>
<dbReference type="InterPro" id="IPR011057">
    <property type="entry name" value="Mss4-like_sf"/>
</dbReference>
<dbReference type="Proteomes" id="UP001139971">
    <property type="component" value="Unassembled WGS sequence"/>
</dbReference>
<dbReference type="PANTHER" id="PTHR28620">
    <property type="entry name" value="CENTROMERE PROTEIN V"/>
    <property type="match status" value="1"/>
</dbReference>
<protein>
    <recommendedName>
        <fullName evidence="4">CENP-V/GFA domain-containing protein</fullName>
    </recommendedName>
</protein>
<dbReference type="PANTHER" id="PTHR28620:SF1">
    <property type="entry name" value="CENP-V_GFA DOMAIN-CONTAINING PROTEIN"/>
    <property type="match status" value="1"/>
</dbReference>
<sequence>MQIRGACHCGNIAFKLEWMPDPTEIAARACTCSFCTKHGGVWTSNPAGNLVVTIADPARVSRYAFGTKTADFHTCTACGVVPVVTSTIDGRLYAVVNVNAFENVDAAMIRVAPVTHDDADEAARLARRKRNWIADVSVAES</sequence>
<comment type="similarity">
    <text evidence="1">Belongs to the Gfa family.</text>
</comment>
<evidence type="ECO:0000259" key="4">
    <source>
        <dbReference type="PROSITE" id="PS51891"/>
    </source>
</evidence>
<feature type="domain" description="CENP-V/GFA" evidence="4">
    <location>
        <begin position="3"/>
        <end position="120"/>
    </location>
</feature>
<gene>
    <name evidence="5" type="ORF">OD750_020140</name>
</gene>
<evidence type="ECO:0000313" key="5">
    <source>
        <dbReference type="EMBL" id="MDC8014863.1"/>
    </source>
</evidence>
<dbReference type="Gene3D" id="2.170.150.70">
    <property type="match status" value="1"/>
</dbReference>
<dbReference type="InterPro" id="IPR006913">
    <property type="entry name" value="CENP-V/GFA"/>
</dbReference>
<dbReference type="RefSeq" id="WP_263540897.1">
    <property type="nucleotide sequence ID" value="NZ_JAOVZO020000019.1"/>
</dbReference>
<evidence type="ECO:0000256" key="2">
    <source>
        <dbReference type="ARBA" id="ARBA00022723"/>
    </source>
</evidence>
<dbReference type="GO" id="GO:0016846">
    <property type="term" value="F:carbon-sulfur lyase activity"/>
    <property type="evidence" value="ECO:0007669"/>
    <property type="project" value="InterPro"/>
</dbReference>
<dbReference type="Pfam" id="PF04828">
    <property type="entry name" value="GFA"/>
    <property type="match status" value="1"/>
</dbReference>
<evidence type="ECO:0000256" key="1">
    <source>
        <dbReference type="ARBA" id="ARBA00005495"/>
    </source>
</evidence>
<dbReference type="AlphaFoldDB" id="A0A9X4BJN4"/>
<evidence type="ECO:0000313" key="6">
    <source>
        <dbReference type="Proteomes" id="UP001139971"/>
    </source>
</evidence>